<evidence type="ECO:0000256" key="3">
    <source>
        <dbReference type="ARBA" id="ARBA00024679"/>
    </source>
</evidence>
<sequence>MTKRAKLTDSEQQVLLHQGTERPYSGRFHSHKAQGQYLCRQCGNPLYDASSKFDSGCGWPAFDEANGDAVSTREDADGRRTEIICANCEGHLGHRFEGEGFTPTNMRDCVNSLSLAFEPKASEQSEETLIVGGGCFWCIEAIFQQIIGIKSVVSGYAGGQLDKPSYRQVCGGDTGHAEVVKLTFDPNVIDLQSVLELFFAAHDPTTLNRQGADVGPQYRSFIQCSESQYPIIDDYIQRFQRSGQIDGTIVTEVVVGERFFPAEQEHQDYYRQHQQQGYCQMVIDPKLGSIFQRFADRIKPNL</sequence>
<evidence type="ECO:0000259" key="9">
    <source>
        <dbReference type="PROSITE" id="PS51790"/>
    </source>
</evidence>
<dbReference type="Proteomes" id="UP000305675">
    <property type="component" value="Unassembled WGS sequence"/>
</dbReference>
<dbReference type="InterPro" id="IPR002569">
    <property type="entry name" value="Met_Sox_Rdtase_MsrA_dom"/>
</dbReference>
<keyword evidence="11" id="KW-1185">Reference proteome</keyword>
<evidence type="ECO:0000256" key="1">
    <source>
        <dbReference type="ARBA" id="ARBA00023002"/>
    </source>
</evidence>
<evidence type="ECO:0000256" key="6">
    <source>
        <dbReference type="ARBA" id="ARBA00048782"/>
    </source>
</evidence>
<evidence type="ECO:0000256" key="5">
    <source>
        <dbReference type="ARBA" id="ARBA00048488"/>
    </source>
</evidence>
<dbReference type="PANTHER" id="PTHR43774">
    <property type="entry name" value="PEPTIDE METHIONINE SULFOXIDE REDUCTASE"/>
    <property type="match status" value="1"/>
</dbReference>
<dbReference type="EMBL" id="SWCJ01000001">
    <property type="protein sequence ID" value="TKB58518.1"/>
    <property type="molecule type" value="Genomic_DNA"/>
</dbReference>
<dbReference type="GO" id="GO:0008113">
    <property type="term" value="F:peptide-methionine (S)-S-oxide reductase activity"/>
    <property type="evidence" value="ECO:0007669"/>
    <property type="project" value="UniProtKB-UniRule"/>
</dbReference>
<evidence type="ECO:0000313" key="11">
    <source>
        <dbReference type="Proteomes" id="UP000305675"/>
    </source>
</evidence>
<name>A0A4V6WMU4_9GAMM</name>
<dbReference type="PROSITE" id="PS51790">
    <property type="entry name" value="MSRB"/>
    <property type="match status" value="1"/>
</dbReference>
<dbReference type="AlphaFoldDB" id="A0A4V6WMU4"/>
<keyword evidence="1 7" id="KW-0560">Oxidoreductase</keyword>
<dbReference type="Gene3D" id="2.170.150.20">
    <property type="entry name" value="Peptide methionine sulfoxide reductase"/>
    <property type="match status" value="1"/>
</dbReference>
<dbReference type="EC" id="1.8.4.11" evidence="7"/>
<evidence type="ECO:0000256" key="7">
    <source>
        <dbReference type="HAMAP-Rule" id="MF_01401"/>
    </source>
</evidence>
<gene>
    <name evidence="7" type="primary">msrA</name>
    <name evidence="10" type="ORF">FCL42_01870</name>
</gene>
<reference evidence="10 11" key="1">
    <citation type="submission" date="2019-04" db="EMBL/GenBank/DDBJ databases">
        <authorList>
            <person name="Hwang J.C."/>
        </authorList>
    </citation>
    <scope>NUCLEOTIDE SEQUENCE [LARGE SCALE GENOMIC DNA]</scope>
    <source>
        <strain evidence="10 11">IMCC35002</strain>
    </source>
</reference>
<comment type="catalytic activity">
    <reaction evidence="5">
        <text>L-methionyl-[protein] + [thioredoxin]-disulfide + H2O = L-methionyl-(R)-S-oxide-[protein] + [thioredoxin]-dithiol</text>
        <dbReference type="Rhea" id="RHEA:24164"/>
        <dbReference type="Rhea" id="RHEA-COMP:10698"/>
        <dbReference type="Rhea" id="RHEA-COMP:10700"/>
        <dbReference type="Rhea" id="RHEA-COMP:12313"/>
        <dbReference type="Rhea" id="RHEA-COMP:12314"/>
        <dbReference type="ChEBI" id="CHEBI:15377"/>
        <dbReference type="ChEBI" id="CHEBI:16044"/>
        <dbReference type="ChEBI" id="CHEBI:29950"/>
        <dbReference type="ChEBI" id="CHEBI:45764"/>
        <dbReference type="ChEBI" id="CHEBI:50058"/>
        <dbReference type="EC" id="1.8.4.12"/>
    </reaction>
</comment>
<evidence type="ECO:0000313" key="10">
    <source>
        <dbReference type="EMBL" id="TKB58518.1"/>
    </source>
</evidence>
<comment type="catalytic activity">
    <reaction evidence="6 7">
        <text>[thioredoxin]-disulfide + L-methionine + H2O = L-methionine (S)-S-oxide + [thioredoxin]-dithiol</text>
        <dbReference type="Rhea" id="RHEA:19993"/>
        <dbReference type="Rhea" id="RHEA-COMP:10698"/>
        <dbReference type="Rhea" id="RHEA-COMP:10700"/>
        <dbReference type="ChEBI" id="CHEBI:15377"/>
        <dbReference type="ChEBI" id="CHEBI:29950"/>
        <dbReference type="ChEBI" id="CHEBI:50058"/>
        <dbReference type="ChEBI" id="CHEBI:57844"/>
        <dbReference type="ChEBI" id="CHEBI:58772"/>
        <dbReference type="EC" id="1.8.4.11"/>
    </reaction>
</comment>
<dbReference type="PANTHER" id="PTHR43774:SF1">
    <property type="entry name" value="PEPTIDE METHIONINE SULFOXIDE REDUCTASE MSRA 2"/>
    <property type="match status" value="1"/>
</dbReference>
<evidence type="ECO:0000256" key="2">
    <source>
        <dbReference type="ARBA" id="ARBA00023268"/>
    </source>
</evidence>
<dbReference type="RefSeq" id="WP_136861666.1">
    <property type="nucleotide sequence ID" value="NZ_SWCJ01000001.1"/>
</dbReference>
<accession>A0A4V6WMU4</accession>
<keyword evidence="2" id="KW-0511">Multifunctional enzyme</keyword>
<organism evidence="10 11">
    <name type="scientific">Ferrimonas aestuarii</name>
    <dbReference type="NCBI Taxonomy" id="2569539"/>
    <lineage>
        <taxon>Bacteria</taxon>
        <taxon>Pseudomonadati</taxon>
        <taxon>Pseudomonadota</taxon>
        <taxon>Gammaproteobacteria</taxon>
        <taxon>Alteromonadales</taxon>
        <taxon>Ferrimonadaceae</taxon>
        <taxon>Ferrimonas</taxon>
    </lineage>
</organism>
<dbReference type="NCBIfam" id="TIGR00401">
    <property type="entry name" value="msrA"/>
    <property type="match status" value="1"/>
</dbReference>
<comment type="function">
    <text evidence="3 7">Has an important function as a repair enzyme for proteins that have been inactivated by oxidation. Catalyzes the reversible oxidation-reduction of methionine sulfoxide in proteins to methionine.</text>
</comment>
<dbReference type="InterPro" id="IPR011057">
    <property type="entry name" value="Mss4-like_sf"/>
</dbReference>
<dbReference type="OrthoDB" id="4174719at2"/>
<proteinExistence type="inferred from homology"/>
<comment type="caution">
    <text evidence="10">The sequence shown here is derived from an EMBL/GenBank/DDBJ whole genome shotgun (WGS) entry which is preliminary data.</text>
</comment>
<feature type="region of interest" description="Disordered" evidence="8">
    <location>
        <begin position="1"/>
        <end position="27"/>
    </location>
</feature>
<dbReference type="Gene3D" id="3.30.1060.10">
    <property type="entry name" value="Peptide methionine sulphoxide reductase MsrA"/>
    <property type="match status" value="1"/>
</dbReference>
<feature type="active site" evidence="7">
    <location>
        <position position="135"/>
    </location>
</feature>
<dbReference type="GO" id="GO:0033743">
    <property type="term" value="F:peptide-methionine (R)-S-oxide reductase activity"/>
    <property type="evidence" value="ECO:0007669"/>
    <property type="project" value="UniProtKB-EC"/>
</dbReference>
<dbReference type="Pfam" id="PF01641">
    <property type="entry name" value="SelR"/>
    <property type="match status" value="1"/>
</dbReference>
<evidence type="ECO:0000256" key="8">
    <source>
        <dbReference type="SAM" id="MobiDB-lite"/>
    </source>
</evidence>
<dbReference type="HAMAP" id="MF_01401">
    <property type="entry name" value="MsrA"/>
    <property type="match status" value="1"/>
</dbReference>
<evidence type="ECO:0000256" key="4">
    <source>
        <dbReference type="ARBA" id="ARBA00047806"/>
    </source>
</evidence>
<dbReference type="InterPro" id="IPR002579">
    <property type="entry name" value="Met_Sox_Rdtase_MsrB_dom"/>
</dbReference>
<comment type="catalytic activity">
    <reaction evidence="4 7">
        <text>L-methionyl-[protein] + [thioredoxin]-disulfide + H2O = L-methionyl-(S)-S-oxide-[protein] + [thioredoxin]-dithiol</text>
        <dbReference type="Rhea" id="RHEA:14217"/>
        <dbReference type="Rhea" id="RHEA-COMP:10698"/>
        <dbReference type="Rhea" id="RHEA-COMP:10700"/>
        <dbReference type="Rhea" id="RHEA-COMP:12313"/>
        <dbReference type="Rhea" id="RHEA-COMP:12315"/>
        <dbReference type="ChEBI" id="CHEBI:15377"/>
        <dbReference type="ChEBI" id="CHEBI:16044"/>
        <dbReference type="ChEBI" id="CHEBI:29950"/>
        <dbReference type="ChEBI" id="CHEBI:44120"/>
        <dbReference type="ChEBI" id="CHEBI:50058"/>
        <dbReference type="EC" id="1.8.4.11"/>
    </reaction>
</comment>
<protein>
    <recommendedName>
        <fullName evidence="7">Peptide methionine sulfoxide reductase MsrA</fullName>
        <shortName evidence="7">Protein-methionine-S-oxide reductase</shortName>
        <ecNumber evidence="7">1.8.4.11</ecNumber>
    </recommendedName>
    <alternativeName>
        <fullName evidence="7">Peptide-methionine (S)-S-oxide reductase</fullName>
        <shortName evidence="7">Peptide Met(O) reductase</shortName>
    </alternativeName>
</protein>
<comment type="similarity">
    <text evidence="7">Belongs to the MsrA Met sulfoxide reductase family.</text>
</comment>
<dbReference type="InterPro" id="IPR036509">
    <property type="entry name" value="Met_Sox_Rdtase_MsrA_sf"/>
</dbReference>
<feature type="domain" description="MsrB" evidence="9">
    <location>
        <begin position="1"/>
        <end position="120"/>
    </location>
</feature>
<dbReference type="SUPFAM" id="SSF55068">
    <property type="entry name" value="Peptide methionine sulfoxide reductase"/>
    <property type="match status" value="1"/>
</dbReference>
<dbReference type="GO" id="GO:0033744">
    <property type="term" value="F:L-methionine:thioredoxin-disulfide S-oxidoreductase activity"/>
    <property type="evidence" value="ECO:0007669"/>
    <property type="project" value="RHEA"/>
</dbReference>
<dbReference type="NCBIfam" id="NF004042">
    <property type="entry name" value="PRK05550.1"/>
    <property type="match status" value="1"/>
</dbReference>
<dbReference type="Pfam" id="PF01625">
    <property type="entry name" value="PMSR"/>
    <property type="match status" value="1"/>
</dbReference>
<dbReference type="SUPFAM" id="SSF51316">
    <property type="entry name" value="Mss4-like"/>
    <property type="match status" value="1"/>
</dbReference>